<feature type="domain" description="Amino acid transporter transmembrane" evidence="6">
    <location>
        <begin position="3"/>
        <end position="219"/>
    </location>
</feature>
<evidence type="ECO:0000256" key="1">
    <source>
        <dbReference type="ARBA" id="ARBA00004370"/>
    </source>
</evidence>
<dbReference type="AlphaFoldDB" id="A0A1G2CJ10"/>
<evidence type="ECO:0000259" key="6">
    <source>
        <dbReference type="Pfam" id="PF01490"/>
    </source>
</evidence>
<name>A0A1G2CJ10_9BACT</name>
<protein>
    <recommendedName>
        <fullName evidence="6">Amino acid transporter transmembrane domain-containing protein</fullName>
    </recommendedName>
</protein>
<feature type="transmembrane region" description="Helical" evidence="5">
    <location>
        <begin position="166"/>
        <end position="183"/>
    </location>
</feature>
<feature type="transmembrane region" description="Helical" evidence="5">
    <location>
        <begin position="335"/>
        <end position="356"/>
    </location>
</feature>
<feature type="transmembrane region" description="Helical" evidence="5">
    <location>
        <begin position="203"/>
        <end position="226"/>
    </location>
</feature>
<feature type="transmembrane region" description="Helical" evidence="5">
    <location>
        <begin position="279"/>
        <end position="297"/>
    </location>
</feature>
<keyword evidence="2 5" id="KW-0812">Transmembrane</keyword>
<comment type="subcellular location">
    <subcellularLocation>
        <location evidence="1">Membrane</location>
    </subcellularLocation>
</comment>
<dbReference type="STRING" id="1798652.A3A43_01160"/>
<evidence type="ECO:0000313" key="7">
    <source>
        <dbReference type="EMBL" id="OGZ01383.1"/>
    </source>
</evidence>
<evidence type="ECO:0000313" key="8">
    <source>
        <dbReference type="Proteomes" id="UP000178495"/>
    </source>
</evidence>
<evidence type="ECO:0000256" key="3">
    <source>
        <dbReference type="ARBA" id="ARBA00022989"/>
    </source>
</evidence>
<reference evidence="7 8" key="1">
    <citation type="journal article" date="2016" name="Nat. Commun.">
        <title>Thousands of microbial genomes shed light on interconnected biogeochemical processes in an aquifer system.</title>
        <authorList>
            <person name="Anantharaman K."/>
            <person name="Brown C.T."/>
            <person name="Hug L.A."/>
            <person name="Sharon I."/>
            <person name="Castelle C.J."/>
            <person name="Probst A.J."/>
            <person name="Thomas B.C."/>
            <person name="Singh A."/>
            <person name="Wilkins M.J."/>
            <person name="Karaoz U."/>
            <person name="Brodie E.L."/>
            <person name="Williams K.H."/>
            <person name="Hubbard S.S."/>
            <person name="Banfield J.F."/>
        </authorList>
    </citation>
    <scope>NUCLEOTIDE SEQUENCE [LARGE SCALE GENOMIC DNA]</scope>
</reference>
<accession>A0A1G2CJ10</accession>
<dbReference type="Proteomes" id="UP000178495">
    <property type="component" value="Unassembled WGS sequence"/>
</dbReference>
<keyword evidence="3 5" id="KW-1133">Transmembrane helix</keyword>
<dbReference type="GO" id="GO:0016020">
    <property type="term" value="C:membrane"/>
    <property type="evidence" value="ECO:0007669"/>
    <property type="project" value="UniProtKB-SubCell"/>
</dbReference>
<dbReference type="EMBL" id="MHLC01000012">
    <property type="protein sequence ID" value="OGZ01383.1"/>
    <property type="molecule type" value="Genomic_DNA"/>
</dbReference>
<organism evidence="7 8">
    <name type="scientific">Candidatus Liptonbacteria bacterium RIFCSPLOWO2_01_FULL_56_20</name>
    <dbReference type="NCBI Taxonomy" id="1798652"/>
    <lineage>
        <taxon>Bacteria</taxon>
        <taxon>Candidatus Liptoniibacteriota</taxon>
    </lineage>
</organism>
<feature type="transmembrane region" description="Helical" evidence="5">
    <location>
        <begin position="98"/>
        <end position="116"/>
    </location>
</feature>
<gene>
    <name evidence="7" type="ORF">A3A43_01160</name>
</gene>
<dbReference type="InterPro" id="IPR013057">
    <property type="entry name" value="AA_transpt_TM"/>
</dbReference>
<comment type="caution">
    <text evidence="7">The sequence shown here is derived from an EMBL/GenBank/DDBJ whole genome shotgun (WGS) entry which is preliminary data.</text>
</comment>
<feature type="transmembrane region" description="Helical" evidence="5">
    <location>
        <begin position="23"/>
        <end position="44"/>
    </location>
</feature>
<dbReference type="Pfam" id="PF01490">
    <property type="entry name" value="Aa_trans"/>
    <property type="match status" value="1"/>
</dbReference>
<feature type="transmembrane region" description="Helical" evidence="5">
    <location>
        <begin position="128"/>
        <end position="146"/>
    </location>
</feature>
<evidence type="ECO:0000256" key="2">
    <source>
        <dbReference type="ARBA" id="ARBA00022692"/>
    </source>
</evidence>
<evidence type="ECO:0000256" key="5">
    <source>
        <dbReference type="SAM" id="Phobius"/>
    </source>
</evidence>
<feature type="transmembrane region" description="Helical" evidence="5">
    <location>
        <begin position="65"/>
        <end position="92"/>
    </location>
</feature>
<proteinExistence type="predicted"/>
<feature type="transmembrane region" description="Helical" evidence="5">
    <location>
        <begin position="303"/>
        <end position="323"/>
    </location>
</feature>
<sequence>MLFATTVGAGIFALPYVVSRSGWLVGLFYLLFFGALIAFVHYLYLQVLMKLREPYHLLGLVKINYGRILSSVAFLAIMGGLFLTLTAYLILAERFLDLIVPGLGDALGLGAFWLFASVPILLGVRRLVIGEALGAALMIAIVGFVVFATQEPLRIFALPAADLKNVLVPFGVVLFALAGWPAIEPMVEYQKKIGPGFRPIPALAWGTAAVVLVYVLFTVGIFGSAATITEDAVSGLTGWPAFSLALIGALGIFAIWTSYVPIGIEIKNTLVDDLTLPKLFSSGLVLFGPPLLVYLGLNQFLQVVGLVGGVFLALQYLLIILVGRAMLSLGRAQKFFLDVLAAAFILAAVYEIYYFIVG</sequence>
<feature type="transmembrane region" description="Helical" evidence="5">
    <location>
        <begin position="238"/>
        <end position="259"/>
    </location>
</feature>
<keyword evidence="4 5" id="KW-0472">Membrane</keyword>
<evidence type="ECO:0000256" key="4">
    <source>
        <dbReference type="ARBA" id="ARBA00023136"/>
    </source>
</evidence>